<dbReference type="KEGG" id="hazt:125179562"/>
<evidence type="ECO:0000313" key="9">
    <source>
        <dbReference type="Proteomes" id="UP000694843"/>
    </source>
</evidence>
<keyword evidence="7" id="KW-0325">Glycoprotein</keyword>
<dbReference type="PANTHER" id="PTHR42643:SF24">
    <property type="entry name" value="IONOTROPIC RECEPTOR 60A"/>
    <property type="match status" value="1"/>
</dbReference>
<sequence length="183" mass="20713">MRASRASVTARTPSSLTILVRLEARMLDAGEANVEGLTRVRNGTYAFIADYPVLDYIQRRECDLRLLNEHLFRQVNSFALQKNSPLMPSFNFFLMKLRDGGVLEKLRSKWWRSSSCEGAQPAFTKLGLEEVSSCFMLLCLGMLLAVLLCFCECCKLRRRLVLHSQQASDEAFAPPASLSMRPE</sequence>
<keyword evidence="6" id="KW-0675">Receptor</keyword>
<keyword evidence="2" id="KW-1003">Cell membrane</keyword>
<evidence type="ECO:0000256" key="1">
    <source>
        <dbReference type="ARBA" id="ARBA00004651"/>
    </source>
</evidence>
<dbReference type="Proteomes" id="UP000694843">
    <property type="component" value="Unplaced"/>
</dbReference>
<proteinExistence type="predicted"/>
<keyword evidence="9" id="KW-1185">Reference proteome</keyword>
<evidence type="ECO:0000256" key="8">
    <source>
        <dbReference type="SAM" id="Phobius"/>
    </source>
</evidence>
<organism evidence="9 10">
    <name type="scientific">Hyalella azteca</name>
    <name type="common">Amphipod</name>
    <dbReference type="NCBI Taxonomy" id="294128"/>
    <lineage>
        <taxon>Eukaryota</taxon>
        <taxon>Metazoa</taxon>
        <taxon>Ecdysozoa</taxon>
        <taxon>Arthropoda</taxon>
        <taxon>Crustacea</taxon>
        <taxon>Multicrustacea</taxon>
        <taxon>Malacostraca</taxon>
        <taxon>Eumalacostraca</taxon>
        <taxon>Peracarida</taxon>
        <taxon>Amphipoda</taxon>
        <taxon>Senticaudata</taxon>
        <taxon>Talitrida</taxon>
        <taxon>Talitroidea</taxon>
        <taxon>Hyalellidae</taxon>
        <taxon>Hyalella</taxon>
    </lineage>
</organism>
<evidence type="ECO:0000256" key="4">
    <source>
        <dbReference type="ARBA" id="ARBA00022989"/>
    </source>
</evidence>
<keyword evidence="4 8" id="KW-1133">Transmembrane helix</keyword>
<dbReference type="InterPro" id="IPR052192">
    <property type="entry name" value="Insect_Ionotropic_Sensory_Rcpt"/>
</dbReference>
<dbReference type="AlphaFoldDB" id="A0A979FWH2"/>
<evidence type="ECO:0000256" key="7">
    <source>
        <dbReference type="ARBA" id="ARBA00023180"/>
    </source>
</evidence>
<dbReference type="GO" id="GO:0005886">
    <property type="term" value="C:plasma membrane"/>
    <property type="evidence" value="ECO:0007669"/>
    <property type="project" value="UniProtKB-SubCell"/>
</dbReference>
<evidence type="ECO:0000256" key="2">
    <source>
        <dbReference type="ARBA" id="ARBA00022475"/>
    </source>
</evidence>
<dbReference type="OrthoDB" id="6366146at2759"/>
<protein>
    <submittedName>
        <fullName evidence="10">Glutamate receptor 4-like</fullName>
    </submittedName>
</protein>
<comment type="subcellular location">
    <subcellularLocation>
        <location evidence="1">Cell membrane</location>
        <topology evidence="1">Multi-pass membrane protein</topology>
    </subcellularLocation>
</comment>
<keyword evidence="5 8" id="KW-0472">Membrane</keyword>
<evidence type="ECO:0000256" key="3">
    <source>
        <dbReference type="ARBA" id="ARBA00022692"/>
    </source>
</evidence>
<dbReference type="GeneID" id="125179562"/>
<gene>
    <name evidence="10" type="primary">LOC125179562</name>
</gene>
<keyword evidence="3 8" id="KW-0812">Transmembrane</keyword>
<feature type="transmembrane region" description="Helical" evidence="8">
    <location>
        <begin position="135"/>
        <end position="154"/>
    </location>
</feature>
<dbReference type="SUPFAM" id="SSF53850">
    <property type="entry name" value="Periplasmic binding protein-like II"/>
    <property type="match status" value="1"/>
</dbReference>
<evidence type="ECO:0000313" key="10">
    <source>
        <dbReference type="RefSeq" id="XP_047741610.1"/>
    </source>
</evidence>
<accession>A0A979FWH2</accession>
<dbReference type="PANTHER" id="PTHR42643">
    <property type="entry name" value="IONOTROPIC RECEPTOR 20A-RELATED"/>
    <property type="match status" value="1"/>
</dbReference>
<dbReference type="RefSeq" id="XP_047741610.1">
    <property type="nucleotide sequence ID" value="XM_047885654.1"/>
</dbReference>
<name>A0A979FWH2_HYAAZ</name>
<evidence type="ECO:0000256" key="6">
    <source>
        <dbReference type="ARBA" id="ARBA00023170"/>
    </source>
</evidence>
<evidence type="ECO:0000256" key="5">
    <source>
        <dbReference type="ARBA" id="ARBA00023136"/>
    </source>
</evidence>
<reference evidence="10" key="1">
    <citation type="submission" date="2025-08" db="UniProtKB">
        <authorList>
            <consortium name="RefSeq"/>
        </authorList>
    </citation>
    <scope>IDENTIFICATION</scope>
    <source>
        <tissue evidence="10">Whole organism</tissue>
    </source>
</reference>
<dbReference type="Gene3D" id="3.40.190.10">
    <property type="entry name" value="Periplasmic binding protein-like II"/>
    <property type="match status" value="2"/>
</dbReference>